<dbReference type="SUPFAM" id="SSF69255">
    <property type="entry name" value="gp5 N-terminal domain-like"/>
    <property type="match status" value="1"/>
</dbReference>
<accession>A0A5C1AH11</accession>
<sequence length="208" mass="21916">MMQGLNNLNRRESEKAMSQRALVRMGIVSSYDPNRYAAKVTIQPEGFETGFLPVATPWVGSGWGMFCPPTPGDVVDVHFQEGGKLAAYVSLRFYGNAAPPLNVPSGEFWLVHQSGTCVKMTNDGKMTINGHLEIDATAPTINITAASTVNVTAPAINLGSVGQTLQKLVTSAMQALFNSHTHPAPGGTTGTPNQTMGASHVTTVTSAG</sequence>
<protein>
    <recommendedName>
        <fullName evidence="2">Gp5/Type VI secretion system Vgr protein OB-fold domain-containing protein</fullName>
    </recommendedName>
</protein>
<dbReference type="Gene3D" id="2.40.50.230">
    <property type="entry name" value="Gp5 N-terminal domain"/>
    <property type="match status" value="1"/>
</dbReference>
<reference evidence="4" key="1">
    <citation type="submission" date="2019-08" db="EMBL/GenBank/DDBJ databases">
        <title>Limnoglobus roseus gen. nov., sp. nov., a novel freshwater planctomycete with a giant genome from the family Gemmataceae.</title>
        <authorList>
            <person name="Kulichevskaya I.S."/>
            <person name="Naumoff D.G."/>
            <person name="Miroshnikov K."/>
            <person name="Ivanova A."/>
            <person name="Philippov D.A."/>
            <person name="Hakobyan A."/>
            <person name="Rijpstra I.C."/>
            <person name="Sinninghe Damste J.S."/>
            <person name="Liesack W."/>
            <person name="Dedysh S.N."/>
        </authorList>
    </citation>
    <scope>NUCLEOTIDE SEQUENCE [LARGE SCALE GENOMIC DNA]</scope>
    <source>
        <strain evidence="4">PX52</strain>
    </source>
</reference>
<feature type="domain" description="Gp5/Type VI secretion system Vgr protein OB-fold" evidence="2">
    <location>
        <begin position="26"/>
        <end position="92"/>
    </location>
</feature>
<feature type="compositionally biased region" description="Polar residues" evidence="1">
    <location>
        <begin position="193"/>
        <end position="208"/>
    </location>
</feature>
<gene>
    <name evidence="3" type="ORF">PX52LOC_05745</name>
</gene>
<dbReference type="EMBL" id="CP042425">
    <property type="protein sequence ID" value="QEL18709.1"/>
    <property type="molecule type" value="Genomic_DNA"/>
</dbReference>
<feature type="region of interest" description="Disordered" evidence="1">
    <location>
        <begin position="181"/>
        <end position="208"/>
    </location>
</feature>
<dbReference type="Proteomes" id="UP000324974">
    <property type="component" value="Chromosome"/>
</dbReference>
<dbReference type="RefSeq" id="WP_149113180.1">
    <property type="nucleotide sequence ID" value="NZ_CP042425.1"/>
</dbReference>
<evidence type="ECO:0000313" key="3">
    <source>
        <dbReference type="EMBL" id="QEL18709.1"/>
    </source>
</evidence>
<dbReference type="KEGG" id="lrs:PX52LOC_05745"/>
<evidence type="ECO:0000313" key="4">
    <source>
        <dbReference type="Proteomes" id="UP000324974"/>
    </source>
</evidence>
<proteinExistence type="predicted"/>
<evidence type="ECO:0000259" key="2">
    <source>
        <dbReference type="Pfam" id="PF04717"/>
    </source>
</evidence>
<dbReference type="InterPro" id="IPR006531">
    <property type="entry name" value="Gp5/Vgr_OB"/>
</dbReference>
<organism evidence="3 4">
    <name type="scientific">Limnoglobus roseus</name>
    <dbReference type="NCBI Taxonomy" id="2598579"/>
    <lineage>
        <taxon>Bacteria</taxon>
        <taxon>Pseudomonadati</taxon>
        <taxon>Planctomycetota</taxon>
        <taxon>Planctomycetia</taxon>
        <taxon>Gemmatales</taxon>
        <taxon>Gemmataceae</taxon>
        <taxon>Limnoglobus</taxon>
    </lineage>
</organism>
<dbReference type="OrthoDB" id="1907165at2"/>
<dbReference type="AlphaFoldDB" id="A0A5C1AH11"/>
<dbReference type="InterPro" id="IPR037026">
    <property type="entry name" value="Vgr_OB-fold_dom_sf"/>
</dbReference>
<dbReference type="Pfam" id="PF04717">
    <property type="entry name" value="Phage_base_V"/>
    <property type="match status" value="1"/>
</dbReference>
<name>A0A5C1AH11_9BACT</name>
<keyword evidence="4" id="KW-1185">Reference proteome</keyword>
<evidence type="ECO:0000256" key="1">
    <source>
        <dbReference type="SAM" id="MobiDB-lite"/>
    </source>
</evidence>
<feature type="compositionally biased region" description="Low complexity" evidence="1">
    <location>
        <begin position="183"/>
        <end position="192"/>
    </location>
</feature>